<protein>
    <submittedName>
        <fullName evidence="2">Substrate-binding domain-containing protein</fullName>
    </submittedName>
</protein>
<dbReference type="PANTHER" id="PTHR30632:SF16">
    <property type="entry name" value="MOLYBDATE_TUNGSTATE-BINDING PROTEIN WTPA"/>
    <property type="match status" value="1"/>
</dbReference>
<dbReference type="Gene3D" id="3.40.190.10">
    <property type="entry name" value="Periplasmic binding protein-like II"/>
    <property type="match status" value="4"/>
</dbReference>
<sequence length="436" mass="48436">MSKYQEYLAELKSATLFQNIEDEALLNLLDVMNPEIVCRKAGTSGIPFIDFEKGLFNVVVKGKPLEKLETRPDIYNMPKPNEPGMMMGEIPCLSEMHKSRAPLVKLKGPPPRGPKHDDFDLYLMLMSGEMLTKFYGEQYADAQGKMLRNFLGILAQKVTDVRREKSEAITNFEKELAPYRLNVLCAGVSMRLVFAAAEQWNAENPEYPAVVTPGGSVDLIRDCIGGAPCDLLISADDEIVRSMMMPEYAAGYRIWAGNKMVVTGEGISSDNWEERLLADDATFKHHDPYGDPGGYRAVMSMLLADAYKPGLSDKLMNHPGHIGMEKETGPFGNMKQAKYNFIYRTVPIATGADYAELPPIMDLSDPELADEYAKISFAIDEHTEVPATPIAHALTVPKASLHKEAAKEFARLFLSMVKESDGFLPRQSIVGEDPLK</sequence>
<comment type="similarity">
    <text evidence="1">Belongs to the bacterial solute-binding protein 1 family. WtpA subfamily.</text>
</comment>
<dbReference type="PANTHER" id="PTHR30632">
    <property type="entry name" value="MOLYBDATE-BINDING PERIPLASMIC PROTEIN"/>
    <property type="match status" value="1"/>
</dbReference>
<dbReference type="InterPro" id="IPR050682">
    <property type="entry name" value="ModA/WtpA"/>
</dbReference>
<dbReference type="EMBL" id="JAQQAL010000023">
    <property type="protein sequence ID" value="MDC7227227.1"/>
    <property type="molecule type" value="Genomic_DNA"/>
</dbReference>
<evidence type="ECO:0000256" key="1">
    <source>
        <dbReference type="ARBA" id="ARBA00009438"/>
    </source>
</evidence>
<evidence type="ECO:0000313" key="2">
    <source>
        <dbReference type="EMBL" id="MDC7227227.1"/>
    </source>
</evidence>
<dbReference type="GO" id="GO:0015689">
    <property type="term" value="P:molybdate ion transport"/>
    <property type="evidence" value="ECO:0007669"/>
    <property type="project" value="TreeGrafter"/>
</dbReference>
<name>A0AAJ1IDC3_9SPIO</name>
<comment type="caution">
    <text evidence="2">The sequence shown here is derived from an EMBL/GenBank/DDBJ whole genome shotgun (WGS) entry which is preliminary data.</text>
</comment>
<gene>
    <name evidence="2" type="ORF">PQJ61_10745</name>
</gene>
<organism evidence="2 3">
    <name type="scientific">Candidatus Thalassospirochaeta sargassi</name>
    <dbReference type="NCBI Taxonomy" id="3119039"/>
    <lineage>
        <taxon>Bacteria</taxon>
        <taxon>Pseudomonadati</taxon>
        <taxon>Spirochaetota</taxon>
        <taxon>Spirochaetia</taxon>
        <taxon>Spirochaetales</taxon>
        <taxon>Spirochaetaceae</taxon>
        <taxon>Candidatus Thalassospirochaeta</taxon>
    </lineage>
</organism>
<evidence type="ECO:0000313" key="3">
    <source>
        <dbReference type="Proteomes" id="UP001221217"/>
    </source>
</evidence>
<proteinExistence type="inferred from homology"/>
<dbReference type="SUPFAM" id="SSF53850">
    <property type="entry name" value="Periplasmic binding protein-like II"/>
    <property type="match status" value="1"/>
</dbReference>
<dbReference type="AlphaFoldDB" id="A0AAJ1IDC3"/>
<dbReference type="Pfam" id="PF13531">
    <property type="entry name" value="SBP_bac_11"/>
    <property type="match status" value="1"/>
</dbReference>
<reference evidence="2 3" key="1">
    <citation type="submission" date="2022-12" db="EMBL/GenBank/DDBJ databases">
        <title>Metagenome assembled genome from gulf of manar.</title>
        <authorList>
            <person name="Kohli P."/>
            <person name="Pk S."/>
            <person name="Venkata Ramana C."/>
            <person name="Sasikala C."/>
        </authorList>
    </citation>
    <scope>NUCLEOTIDE SEQUENCE [LARGE SCALE GENOMIC DNA]</scope>
    <source>
        <strain evidence="2">JB008</strain>
    </source>
</reference>
<dbReference type="Proteomes" id="UP001221217">
    <property type="component" value="Unassembled WGS sequence"/>
</dbReference>
<dbReference type="GO" id="GO:0030973">
    <property type="term" value="F:molybdate ion binding"/>
    <property type="evidence" value="ECO:0007669"/>
    <property type="project" value="TreeGrafter"/>
</dbReference>
<accession>A0AAJ1IDC3</accession>